<accession>A0A4R5UJ47</accession>
<dbReference type="SUPFAM" id="SSF52129">
    <property type="entry name" value="Caspase-like"/>
    <property type="match status" value="1"/>
</dbReference>
<dbReference type="EMBL" id="SMTL01000002">
    <property type="protein sequence ID" value="TDK36846.1"/>
    <property type="molecule type" value="Genomic_DNA"/>
</dbReference>
<dbReference type="PANTHER" id="PTHR22576">
    <property type="entry name" value="MUCOSA ASSOCIATED LYMPHOID TISSUE LYMPHOMA TRANSLOCATION PROTEIN 1/PARACASPASE"/>
    <property type="match status" value="1"/>
</dbReference>
<dbReference type="InterPro" id="IPR052039">
    <property type="entry name" value="Caspase-related_regulators"/>
</dbReference>
<feature type="domain" description="Peptidase C14 caspase" evidence="2">
    <location>
        <begin position="38"/>
        <end position="231"/>
    </location>
</feature>
<dbReference type="PANTHER" id="PTHR22576:SF37">
    <property type="entry name" value="MUCOSA-ASSOCIATED LYMPHOID TISSUE LYMPHOMA TRANSLOCATION PROTEIN 1"/>
    <property type="match status" value="1"/>
</dbReference>
<protein>
    <submittedName>
        <fullName evidence="3">Caspase family protein</fullName>
    </submittedName>
</protein>
<dbReference type="InterPro" id="IPR029030">
    <property type="entry name" value="Caspase-like_dom_sf"/>
</dbReference>
<evidence type="ECO:0000313" key="3">
    <source>
        <dbReference type="EMBL" id="TDK36846.1"/>
    </source>
</evidence>
<evidence type="ECO:0000259" key="2">
    <source>
        <dbReference type="Pfam" id="PF00656"/>
    </source>
</evidence>
<sequence length="518" mass="57668">MPSGSSLDKHSATKRPSCWSVSRSLDANVVVEIGMPSTAILIGNASYVNANDLSCCRDDVLAMRELLEATSRFDKIIDCIDLDADSMRDAVRNALPPEEKQNEVFFFFSGHGAQIESEFYYCGTKFEYKRPNETGVSHSDLHGLFRAASPTTLVVVIDACYSGTPLVKQELPPPPLVKDGFRNVFQFSSSMNDQTSMGGVPLSDYTRAFIEASIRKTEGAIYYTDLSNTLRDNFLQNDGQTPFFVYQGTGRETLVDDAKTLDGFRARMTAHLNLPDTGVHDTSTEDVSASDGASNSQAPVDARSPMQLILAAEEKIGSPTQMKDLIGRLFDGLKARLGAPQFTELFDTEVSERSRYTEPTSEEFMIRVLSRENRPDRLVTAEIKLEKRRANPWASASAGIIAAINQDYTEHFNLELNCSLERAQLTISLTPKFRILKRLVLVVSCAPSLEHCYVFEVVVKHPRTDWDAFSTDGEEVVKRWYKLEWDAETASLIDKVYDGLISAVKNHIGETTQRLTDG</sequence>
<name>A0A4R5UJ47_9HYPH</name>
<dbReference type="AlphaFoldDB" id="A0A4R5UJ47"/>
<comment type="caution">
    <text evidence="3">The sequence shown here is derived from an EMBL/GenBank/DDBJ whole genome shotgun (WGS) entry which is preliminary data.</text>
</comment>
<keyword evidence="4" id="KW-1185">Reference proteome</keyword>
<feature type="region of interest" description="Disordered" evidence="1">
    <location>
        <begin position="274"/>
        <end position="300"/>
    </location>
</feature>
<dbReference type="GO" id="GO:0006508">
    <property type="term" value="P:proteolysis"/>
    <property type="evidence" value="ECO:0007669"/>
    <property type="project" value="InterPro"/>
</dbReference>
<gene>
    <name evidence="3" type="ORF">E2F50_08005</name>
</gene>
<evidence type="ECO:0000256" key="1">
    <source>
        <dbReference type="SAM" id="MobiDB-lite"/>
    </source>
</evidence>
<dbReference type="Proteomes" id="UP000295238">
    <property type="component" value="Unassembled WGS sequence"/>
</dbReference>
<evidence type="ECO:0000313" key="4">
    <source>
        <dbReference type="Proteomes" id="UP000295238"/>
    </source>
</evidence>
<feature type="compositionally biased region" description="Polar residues" evidence="1">
    <location>
        <begin position="285"/>
        <end position="298"/>
    </location>
</feature>
<dbReference type="GO" id="GO:0004197">
    <property type="term" value="F:cysteine-type endopeptidase activity"/>
    <property type="evidence" value="ECO:0007669"/>
    <property type="project" value="InterPro"/>
</dbReference>
<proteinExistence type="predicted"/>
<reference evidence="3 4" key="1">
    <citation type="submission" date="2019-03" db="EMBL/GenBank/DDBJ databases">
        <title>Rhizobium sp. nov., an bacterium isolated from biocrust in Mu Us Desert.</title>
        <authorList>
            <person name="Lixiong L."/>
        </authorList>
    </citation>
    <scope>NUCLEOTIDE SEQUENCE [LARGE SCALE GENOMIC DNA]</scope>
    <source>
        <strain evidence="3 4">SPY-1</strain>
    </source>
</reference>
<dbReference type="Gene3D" id="3.40.50.1460">
    <property type="match status" value="1"/>
</dbReference>
<dbReference type="InterPro" id="IPR011600">
    <property type="entry name" value="Pept_C14_caspase"/>
</dbReference>
<organism evidence="3 4">
    <name type="scientific">Rhizobium deserti</name>
    <dbReference type="NCBI Taxonomy" id="2547961"/>
    <lineage>
        <taxon>Bacteria</taxon>
        <taxon>Pseudomonadati</taxon>
        <taxon>Pseudomonadota</taxon>
        <taxon>Alphaproteobacteria</taxon>
        <taxon>Hyphomicrobiales</taxon>
        <taxon>Rhizobiaceae</taxon>
        <taxon>Rhizobium/Agrobacterium group</taxon>
        <taxon>Rhizobium</taxon>
    </lineage>
</organism>
<dbReference type="Pfam" id="PF00656">
    <property type="entry name" value="Peptidase_C14"/>
    <property type="match status" value="1"/>
</dbReference>